<gene>
    <name evidence="1" type="ORF">RRG08_033953</name>
</gene>
<protein>
    <submittedName>
        <fullName evidence="1">Uncharacterized protein</fullName>
    </submittedName>
</protein>
<reference evidence="1" key="1">
    <citation type="journal article" date="2023" name="G3 (Bethesda)">
        <title>A reference genome for the long-term kleptoplast-retaining sea slug Elysia crispata morphotype clarki.</title>
        <authorList>
            <person name="Eastman K.E."/>
            <person name="Pendleton A.L."/>
            <person name="Shaikh M.A."/>
            <person name="Suttiyut T."/>
            <person name="Ogas R."/>
            <person name="Tomko P."/>
            <person name="Gavelis G."/>
            <person name="Widhalm J.R."/>
            <person name="Wisecaver J.H."/>
        </authorList>
    </citation>
    <scope>NUCLEOTIDE SEQUENCE</scope>
    <source>
        <strain evidence="1">ECLA1</strain>
    </source>
</reference>
<sequence length="123" mass="13824">MYSDETFFFKSNHFTSLEQQGYFHFQAKEAGGSQVSLMGPILFLSHQTFCHASPTGAWQVCMDNFQQFHLPSSDMTDQHQSYQDTDTAFLRVLAQLCDQSRRIGALISRCDKPALCNLGSAAC</sequence>
<evidence type="ECO:0000313" key="1">
    <source>
        <dbReference type="EMBL" id="KAK3755776.1"/>
    </source>
</evidence>
<dbReference type="AlphaFoldDB" id="A0AAE1D3Z2"/>
<comment type="caution">
    <text evidence="1">The sequence shown here is derived from an EMBL/GenBank/DDBJ whole genome shotgun (WGS) entry which is preliminary data.</text>
</comment>
<dbReference type="EMBL" id="JAWDGP010005588">
    <property type="protein sequence ID" value="KAK3755776.1"/>
    <property type="molecule type" value="Genomic_DNA"/>
</dbReference>
<organism evidence="1 2">
    <name type="scientific">Elysia crispata</name>
    <name type="common">lettuce slug</name>
    <dbReference type="NCBI Taxonomy" id="231223"/>
    <lineage>
        <taxon>Eukaryota</taxon>
        <taxon>Metazoa</taxon>
        <taxon>Spiralia</taxon>
        <taxon>Lophotrochozoa</taxon>
        <taxon>Mollusca</taxon>
        <taxon>Gastropoda</taxon>
        <taxon>Heterobranchia</taxon>
        <taxon>Euthyneura</taxon>
        <taxon>Panpulmonata</taxon>
        <taxon>Sacoglossa</taxon>
        <taxon>Placobranchoidea</taxon>
        <taxon>Plakobranchidae</taxon>
        <taxon>Elysia</taxon>
    </lineage>
</organism>
<name>A0AAE1D3Z2_9GAST</name>
<keyword evidence="2" id="KW-1185">Reference proteome</keyword>
<accession>A0AAE1D3Z2</accession>
<proteinExistence type="predicted"/>
<evidence type="ECO:0000313" key="2">
    <source>
        <dbReference type="Proteomes" id="UP001283361"/>
    </source>
</evidence>
<dbReference type="Proteomes" id="UP001283361">
    <property type="component" value="Unassembled WGS sequence"/>
</dbReference>